<dbReference type="InterPro" id="IPR001900">
    <property type="entry name" value="RNase_II/R"/>
</dbReference>
<dbReference type="InterPro" id="IPR056787">
    <property type="entry name" value="OB_HELZ2"/>
</dbReference>
<keyword evidence="6" id="KW-0732">Signal</keyword>
<proteinExistence type="inferred from homology"/>
<evidence type="ECO:0000256" key="6">
    <source>
        <dbReference type="SAM" id="SignalP"/>
    </source>
</evidence>
<dbReference type="CTD" id="570654"/>
<name>A0A3P9B9E6_9CICH</name>
<dbReference type="InterPro" id="IPR047187">
    <property type="entry name" value="SF1_C_Upf1"/>
</dbReference>
<feature type="signal peptide" evidence="6">
    <location>
        <begin position="1"/>
        <end position="22"/>
    </location>
</feature>
<dbReference type="InterPro" id="IPR041679">
    <property type="entry name" value="DNA2/NAM7-like_C"/>
</dbReference>
<reference evidence="9" key="3">
    <citation type="submission" date="2025-09" db="UniProtKB">
        <authorList>
            <consortium name="Ensembl"/>
        </authorList>
    </citation>
    <scope>IDENTIFICATION</scope>
</reference>
<dbReference type="InterPro" id="IPR003593">
    <property type="entry name" value="AAA+_ATPase"/>
</dbReference>
<evidence type="ECO:0000259" key="8">
    <source>
        <dbReference type="SMART" id="SM00955"/>
    </source>
</evidence>
<evidence type="ECO:0000256" key="1">
    <source>
        <dbReference type="ARBA" id="ARBA00007913"/>
    </source>
</evidence>
<dbReference type="Pfam" id="PF13086">
    <property type="entry name" value="AAA_11"/>
    <property type="match status" value="3"/>
</dbReference>
<evidence type="ECO:0000259" key="7">
    <source>
        <dbReference type="SMART" id="SM00382"/>
    </source>
</evidence>
<dbReference type="InterPro" id="IPR012340">
    <property type="entry name" value="NA-bd_OB-fold"/>
</dbReference>
<evidence type="ECO:0000313" key="10">
    <source>
        <dbReference type="Proteomes" id="UP000265160"/>
    </source>
</evidence>
<reference evidence="9 10" key="1">
    <citation type="journal article" date="2014" name="Nature">
        <title>The genomic substrate for adaptive radiation in African cichlid fish.</title>
        <authorList>
            <person name="Brawand D."/>
            <person name="Wagner C.E."/>
            <person name="Li Y.I."/>
            <person name="Malinsky M."/>
            <person name="Keller I."/>
            <person name="Fan S."/>
            <person name="Simakov O."/>
            <person name="Ng A.Y."/>
            <person name="Lim Z.W."/>
            <person name="Bezault E."/>
            <person name="Turner-Maier J."/>
            <person name="Johnson J."/>
            <person name="Alcazar R."/>
            <person name="Noh H.J."/>
            <person name="Russell P."/>
            <person name="Aken B."/>
            <person name="Alfoldi J."/>
            <person name="Amemiya C."/>
            <person name="Azzouzi N."/>
            <person name="Baroiller J.F."/>
            <person name="Barloy-Hubler F."/>
            <person name="Berlin A."/>
            <person name="Bloomquist R."/>
            <person name="Carleton K.L."/>
            <person name="Conte M.A."/>
            <person name="D'Cotta H."/>
            <person name="Eshel O."/>
            <person name="Gaffney L."/>
            <person name="Galibert F."/>
            <person name="Gante H.F."/>
            <person name="Gnerre S."/>
            <person name="Greuter L."/>
            <person name="Guyon R."/>
            <person name="Haddad N.S."/>
            <person name="Haerty W."/>
            <person name="Harris R.M."/>
            <person name="Hofmann H.A."/>
            <person name="Hourlier T."/>
            <person name="Hulata G."/>
            <person name="Jaffe D.B."/>
            <person name="Lara M."/>
            <person name="Lee A.P."/>
            <person name="MacCallum I."/>
            <person name="Mwaiko S."/>
            <person name="Nikaido M."/>
            <person name="Nishihara H."/>
            <person name="Ozouf-Costaz C."/>
            <person name="Penman D.J."/>
            <person name="Przybylski D."/>
            <person name="Rakotomanga M."/>
            <person name="Renn S.C.P."/>
            <person name="Ribeiro F.J."/>
            <person name="Ron M."/>
            <person name="Salzburger W."/>
            <person name="Sanchez-Pulido L."/>
            <person name="Santos M.E."/>
            <person name="Searle S."/>
            <person name="Sharpe T."/>
            <person name="Swofford R."/>
            <person name="Tan F.J."/>
            <person name="Williams L."/>
            <person name="Young S."/>
            <person name="Yin S."/>
            <person name="Okada N."/>
            <person name="Kocher T.D."/>
            <person name="Miska E.A."/>
            <person name="Lander E.S."/>
            <person name="Venkatesh B."/>
            <person name="Fernald R.D."/>
            <person name="Meyer A."/>
            <person name="Ponting C.P."/>
            <person name="Streelman J.T."/>
            <person name="Lindblad-Toh K."/>
            <person name="Seehausen O."/>
            <person name="Di Palma F."/>
        </authorList>
    </citation>
    <scope>NUCLEOTIDE SEQUENCE</scope>
</reference>
<dbReference type="GeneTree" id="ENSGT00940000166655"/>
<dbReference type="OrthoDB" id="2285229at2759"/>
<feature type="chain" id="PRO_5018304724" evidence="6">
    <location>
        <begin position="23"/>
        <end position="2901"/>
    </location>
</feature>
<protein>
    <submittedName>
        <fullName evidence="9">Helicase with zinc finger 2</fullName>
    </submittedName>
</protein>
<keyword evidence="10" id="KW-1185">Reference proteome</keyword>
<dbReference type="GO" id="GO:0003723">
    <property type="term" value="F:RNA binding"/>
    <property type="evidence" value="ECO:0007669"/>
    <property type="project" value="InterPro"/>
</dbReference>
<dbReference type="GeneID" id="101470735"/>
<dbReference type="Gene3D" id="3.40.50.300">
    <property type="entry name" value="P-loop containing nucleotide triphosphate hydrolases"/>
    <property type="match status" value="4"/>
</dbReference>
<dbReference type="SMART" id="SM00955">
    <property type="entry name" value="RNB"/>
    <property type="match status" value="1"/>
</dbReference>
<dbReference type="GO" id="GO:0016787">
    <property type="term" value="F:hydrolase activity"/>
    <property type="evidence" value="ECO:0007669"/>
    <property type="project" value="UniProtKB-KW"/>
</dbReference>
<dbReference type="STRING" id="106582.ENSMZEP00005006519"/>
<dbReference type="RefSeq" id="XP_014262867.1">
    <property type="nucleotide sequence ID" value="XM_014407381.2"/>
</dbReference>
<dbReference type="InterPro" id="IPR050534">
    <property type="entry name" value="Coronavir_polyprotein_1ab"/>
</dbReference>
<feature type="domain" description="RNB" evidence="8">
    <location>
        <begin position="1584"/>
        <end position="1939"/>
    </location>
</feature>
<comment type="similarity">
    <text evidence="1">Belongs to the DNA2/NAM7 helicase family.</text>
</comment>
<dbReference type="GO" id="GO:0004540">
    <property type="term" value="F:RNA nuclease activity"/>
    <property type="evidence" value="ECO:0007669"/>
    <property type="project" value="InterPro"/>
</dbReference>
<feature type="domain" description="AAA+ ATPase" evidence="7">
    <location>
        <begin position="2419"/>
        <end position="2665"/>
    </location>
</feature>
<evidence type="ECO:0000256" key="3">
    <source>
        <dbReference type="ARBA" id="ARBA00022801"/>
    </source>
</evidence>
<organism evidence="9 10">
    <name type="scientific">Maylandia zebra</name>
    <name type="common">zebra mbuna</name>
    <dbReference type="NCBI Taxonomy" id="106582"/>
    <lineage>
        <taxon>Eukaryota</taxon>
        <taxon>Metazoa</taxon>
        <taxon>Chordata</taxon>
        <taxon>Craniata</taxon>
        <taxon>Vertebrata</taxon>
        <taxon>Euteleostomi</taxon>
        <taxon>Actinopterygii</taxon>
        <taxon>Neopterygii</taxon>
        <taxon>Teleostei</taxon>
        <taxon>Neoteleostei</taxon>
        <taxon>Acanthomorphata</taxon>
        <taxon>Ovalentaria</taxon>
        <taxon>Cichlomorphae</taxon>
        <taxon>Cichliformes</taxon>
        <taxon>Cichlidae</taxon>
        <taxon>African cichlids</taxon>
        <taxon>Pseudocrenilabrinae</taxon>
        <taxon>Haplochromini</taxon>
        <taxon>Maylandia</taxon>
        <taxon>Maylandia zebra complex</taxon>
    </lineage>
</organism>
<dbReference type="InterPro" id="IPR027417">
    <property type="entry name" value="P-loop_NTPase"/>
</dbReference>
<keyword evidence="2" id="KW-0547">Nucleotide-binding</keyword>
<dbReference type="Pfam" id="PF00773">
    <property type="entry name" value="RNB"/>
    <property type="match status" value="1"/>
</dbReference>
<feature type="domain" description="AAA+ ATPase" evidence="7">
    <location>
        <begin position="885"/>
        <end position="1080"/>
    </location>
</feature>
<evidence type="ECO:0000256" key="4">
    <source>
        <dbReference type="ARBA" id="ARBA00022806"/>
    </source>
</evidence>
<evidence type="ECO:0000256" key="2">
    <source>
        <dbReference type="ARBA" id="ARBA00022741"/>
    </source>
</evidence>
<dbReference type="Pfam" id="PF25049">
    <property type="entry name" value="OB_HELZ2"/>
    <property type="match status" value="1"/>
</dbReference>
<dbReference type="Ensembl" id="ENSMZET00005006817.1">
    <property type="protein sequence ID" value="ENSMZEP00005006519.1"/>
    <property type="gene ID" value="ENSMZEG00005005021.1"/>
</dbReference>
<dbReference type="GO" id="GO:0043139">
    <property type="term" value="F:5'-3' DNA helicase activity"/>
    <property type="evidence" value="ECO:0007669"/>
    <property type="project" value="TreeGrafter"/>
</dbReference>
<dbReference type="Proteomes" id="UP000265160">
    <property type="component" value="LG5"/>
</dbReference>
<dbReference type="Pfam" id="PF13087">
    <property type="entry name" value="AAA_12"/>
    <property type="match status" value="2"/>
</dbReference>
<keyword evidence="3" id="KW-0378">Hydrolase</keyword>
<dbReference type="FunFam" id="3.40.50.300:FF:001373">
    <property type="entry name" value="Helicase with zinc finger domain 2"/>
    <property type="match status" value="1"/>
</dbReference>
<dbReference type="SUPFAM" id="SSF50249">
    <property type="entry name" value="Nucleic acid-binding proteins"/>
    <property type="match status" value="2"/>
</dbReference>
<dbReference type="SUPFAM" id="SSF52540">
    <property type="entry name" value="P-loop containing nucleoside triphosphate hydrolases"/>
    <property type="match status" value="2"/>
</dbReference>
<keyword evidence="4" id="KW-0347">Helicase</keyword>
<dbReference type="CDD" id="cd18808">
    <property type="entry name" value="SF1_C_Upf1"/>
    <property type="match status" value="2"/>
</dbReference>
<dbReference type="PANTHER" id="PTHR43788:SF9">
    <property type="entry name" value="HELICASE WITH ZINC FINGER DOMAIN 2"/>
    <property type="match status" value="1"/>
</dbReference>
<dbReference type="FunFam" id="3.40.50.300:FF:001313">
    <property type="entry name" value="Helicase with zinc finger domain 2"/>
    <property type="match status" value="1"/>
</dbReference>
<dbReference type="SMART" id="SM00382">
    <property type="entry name" value="AAA"/>
    <property type="match status" value="2"/>
</dbReference>
<evidence type="ECO:0000313" key="9">
    <source>
        <dbReference type="Ensembl" id="ENSMZEP00005006519.1"/>
    </source>
</evidence>
<keyword evidence="5" id="KW-0067">ATP-binding</keyword>
<dbReference type="InterPro" id="IPR041677">
    <property type="entry name" value="DNA2/NAM7_AAA_11"/>
</dbReference>
<sequence length="2901" mass="331776">MSASASRLSPLLLVYDLKLVCTQCCVKEQEITYRLKSVQHKCGHNVLLCKAKGGIKWRPVSRRPIFPNPNKYMACWYYVEGRGCTQHKNRCTFARSDEEAAVWTFEKHQGLDHALLCNLIAESERGTCQANIDEPLGDLLADVDLKAVCNLCSVKVNEITYNVQSVVHKCRRSLLLAKGKASDLWKLVSKRPTLAQTVCYKVCKYIAEDSRCTQHTQGRGCTYAKSLEEATVWNYLREKKMDKNELIRLLTQSVSLTPEHAAESMLRHFSGEFIEVCKDCFQEHPQKLTTKRWNDFCAADIAHAWNPVLVYHLSENSRKHVYSQVRPLPPNCQFTYCSYVIQGKPCWHTASECQSAQSEVEMAVWKAEHTGLCVRRHLLQLSQPAQTQPRKVTMYCKVCHLSLSSPESFYKHCASLEHAQLVAQDTTTRWRGREVPHNRRAELWLCERPQTCEYGSKCPKAHSMEELQEWMMRAAEEKEIKHNIQAQGLMSYNDMLLEEYKNSSNEVYIMSEHVDDVSISCDEDSTVECQEINATLKWNFQIETERELVHVALLKQEPGASFTLGDADSEPCIYSSGEPFLREDGTYDITLSFTSINPGLYRQWLVLDFDMRPVLLKKLKVRVGHSVVTEQPAVSSGARFQSCERWHRGNRIIIPCSSRTEEQDELLKMYKPPQISFLYKSSHNIQTPLNNENYKERMHHFLYNEECAEDQVVSRLNVCGEITALDTLYSLQFGVEAPWGQLFGVVLIPCHITQDSPEGLTLQRSIRSALIAPLTSRPNSKVYEASVLPYKTTENKLFLLLSKQCCFDLALKRNESYQMEVQFQLDRLNYCTMHRAVDLLPDTKTVLPVLKSCVIPVGNITCENLNTKQQLAIEFITGNSNVKNFVAPLLIYGPFGTGKTFTLATAARELCKDPQNKVLICTHTNSSADLYVREHFHPIISKKNGGIRPIRIKANKQGTALHATDSITLKYCLLSEEGHYFLPPTKAALDQHNIIITTTTMARHFHDLNLPEGYFTHILIDEASQMLECEALMALGLAGSNTRVVLAGDHMQMGPKLLSVPDHDRSNHTLLTRLFHYYQGQNCDAAKKSRIILHENYRSTREIVEFVATHFYVGKNDFIKAAGDVPAPTNCHALKFHHVRGECLLETVSMSWYNNAEVTEVVEVVKDILKHWPASWGHKDQSSICILSEGFQVPRIRTALSSRNLANIKVERLANVQGKQFRAVIMTTVQTRDSLKTSHLPGLEMFNDARVLNTAMTRAQSHVVVIGDAAALCCFGKCSGIWKSFINHCINSNSVAPQHFTKEFFEQDIMETVKFQKFEHVDESHTLDDAILKELKDDYEQLKADEDSLEFQMTFSNHDGSRALYNFTDTGTDLLKMCKKQPEIYKHGKFFRESHRKGYVIPFHNPTKQISIVGQANLGKAFTGDQVVLHKTEVVSITKKEESARVLLCLLEDEDHSKSRQNSESKFIRRMMIPIKKSEPKICILILKKKRNYMPIWEEIDGEWTVATQKYIDENLKQNSLFKVQVICWNKDNFFPLGYIIDILPVGSSLDSGLKILNEEFKVAYHPCKSDKAVYNTDENNTNRQDLRKIITFTVDPAKAKILDDAISVRELEDHYELGLHIADVASVVKPGDDLDRAAEQSGTTYYCAEEKPIYMFPQDLSIQLSLQEGQDRRVVSLMFKAEKDTNKITGKPKFQLSTINSDKQLSYLEAEDIISKSYKETPKCDTVEHCVTVAYCFAKAQRKIRLESDWAYSQTDADRLPGQRKAHLMIEELAVLFNQHASKTLISCDKTRYSTPLRCQAKPDPVKVEEFKEECGEFIPLSFLVRHKVDHEQQSPKCQNFRILPEVWKEIVAATRTDDTDKMIDLVAADEIHPLVQPVTQKFRRCFSKAYFICSKSSPEAEIGHYSLNLKSYTKASSPIRQYMDVILQRLLHSYICNTDVQYTKSKIMALCSQFQESLKNAEKYEQKAEQISYAVSMKKQSASKIAFVVHANPEEDSFAVAFPFNKNIFVGNLRIMYKDLQLDDQPFYDEEKHSVTLKWKRRIYSADAMQIHQELKMMADSHPCIEVPLRVWKDTIEAIDNGKLDHAKRLIMHADADLKELGKQTVLPQSSEGYYVQAEKCLSEEQEIPEMQTEHFVDIQLELQPGDILQVQLTSSIKRGYQMPTVQLVHIKPKFEMCVDHVNSPITCFSRLADIPSRTHYNDTKEYIRIWKPLCEMESAANAVNESDIIIIENLQVKFNQELEGILKGSFFLPLQWINEWAIEFNLRNCFLCIRKRGLKLETSNVETSNVENSTLVDPKEFTWVAHGFTSNAEKLKNGGSKVEFYISHLPMETIPECVFQKNTHFTVEIIPKLIPDIRKENAVVNITSACDFVKAIALGQRIPKEVKSSLNIVRRNINGLPELNQSQHRAVDKALNNTFTLIQGPPGTGKTVVGVYIVHSFFEHNSKNKMKLDDPKDKEKKKVILYCGPSNKSVDVVAGYLMRFKDSLRPLRVYSQEVEMLDFPFPDCKLQFSQRTLRQDHSKPELRDITMHHRMRQDQNIYSVQIRDFDKRIKLAFEKKGELTAEEVKEYKNLLRDARAYELQQHDIILCTCTQSSTPVLTKTVTARQILIDECAMATEPQALIPLVCNKPEKIVLIGDHKQLRPIVRNEFVRKLGMAKSLFERYYTIHEKRAVMLDIQYRMHEDICKFPSNEFYNGNLKTGVEQQRSVFQVDHKTKPIVFGDVKGKTISLVVNTAQGNQNSKANLEERNKVITIAEKLVKTARIAQQSIVILSPYNAQVSEIRNELKKKKMEQIPVTTITKSQGSEWRYVILSTVCSLPNEEIEKQPERSWLSKHLGFVGDPNQINVAITRAKEGLCIIGDQELLMCSPTWRHLLNHYTLHNAVTGADKISVCSAT</sequence>
<evidence type="ECO:0000256" key="5">
    <source>
        <dbReference type="ARBA" id="ARBA00022840"/>
    </source>
</evidence>
<reference evidence="9" key="2">
    <citation type="submission" date="2025-08" db="UniProtKB">
        <authorList>
            <consortium name="Ensembl"/>
        </authorList>
    </citation>
    <scope>IDENTIFICATION</scope>
</reference>
<dbReference type="PANTHER" id="PTHR43788">
    <property type="entry name" value="DNA2/NAM7 HELICASE FAMILY MEMBER"/>
    <property type="match status" value="1"/>
</dbReference>
<accession>A0A3P9B9E6</accession>
<dbReference type="RefSeq" id="XP_014262868.1">
    <property type="nucleotide sequence ID" value="XM_014407382.3"/>
</dbReference>
<dbReference type="GO" id="GO:0005524">
    <property type="term" value="F:ATP binding"/>
    <property type="evidence" value="ECO:0007669"/>
    <property type="project" value="UniProtKB-KW"/>
</dbReference>